<sequence length="684" mass="73250">MSKAHTGKPLEASRSRSQIIVLFVALIIFIMLLFANFAYLNTQSTYDKQYIGHAGELRVLSQRIAKNATEAAAGKAAAFKLLSDARNDFAQRWGYLKQGDPVTGLPPAPSTLRPQMRAVQLDWERLLKNTDAILSSEQTVLSLHQVAATLAETVPQLQVEYEKVVEILLQRGAPAAQVAMAQRQSLLAERILGAVNTVLAGDENASQAADTFGRDAARFGQVLNGMLQGDPALKISQVQDRDARARLSEISELFEFVSGSVDEILETSPELFKVRESAGNIFNLSQTLLDEASHLTTALENLASGRSVHAIGGYVLGLLALTSIILIGLVMVRETNRQLHETAEKNERNQNAIMRLLDEIADLADGDLTVTASVTEDFTGTIADSINYSVDQLRDLVATINLTAGQVAAAVQETQATAMHLAQASEHQAQQISEASTSINEMAQSIDQVSANAAESSAVAERSVEIANKGNEVVHNTIHGMDNIREQIQDTAKRIKRLGESSQEIGDIVSLIDDIADQTNILALNAAIQASMAGDAGRGFAVVADEVQRLAERSSAATRQIETLVRAIQADTNEAVISMEQTTSEVVRGARLAQDAGVALEEIEGVSKTLAALIQSISNAAQQQTTSAGQISLTMNVIQQITTQTSSGSTATAESIGNLAKMASQLRRSVSGFTLPAAKDEDKS</sequence>
<dbReference type="Pfam" id="PF00015">
    <property type="entry name" value="MCPsignal"/>
    <property type="match status" value="1"/>
</dbReference>
<keyword evidence="6 10" id="KW-0472">Membrane</keyword>
<dbReference type="PRINTS" id="PR00260">
    <property type="entry name" value="CHEMTRNSDUCR"/>
</dbReference>
<feature type="domain" description="Methyl-accepting transducer" evidence="11">
    <location>
        <begin position="403"/>
        <end position="639"/>
    </location>
</feature>
<evidence type="ECO:0000256" key="8">
    <source>
        <dbReference type="ARBA" id="ARBA00029447"/>
    </source>
</evidence>
<evidence type="ECO:0000256" key="10">
    <source>
        <dbReference type="SAM" id="Phobius"/>
    </source>
</evidence>
<reference evidence="13 14" key="1">
    <citation type="journal article" date="2020" name="Front. Plant Sci.">
        <title>Isolation of Rhizosphere Bacteria That Improve Quality and Water Stress Tolerance in Greenhouse Ornamentals.</title>
        <authorList>
            <person name="Nordstedt N.P."/>
            <person name="Jones M.L."/>
        </authorList>
    </citation>
    <scope>NUCLEOTIDE SEQUENCE [LARGE SCALE GENOMIC DNA]</scope>
    <source>
        <strain evidence="13 14">C7D2</strain>
    </source>
</reference>
<name>A0A7Y5Z4G0_9PSED</name>
<evidence type="ECO:0000256" key="1">
    <source>
        <dbReference type="ARBA" id="ARBA00004651"/>
    </source>
</evidence>
<proteinExistence type="inferred from homology"/>
<keyword evidence="7 9" id="KW-0807">Transducer</keyword>
<dbReference type="Gene3D" id="1.10.287.950">
    <property type="entry name" value="Methyl-accepting chemotaxis protein"/>
    <property type="match status" value="1"/>
</dbReference>
<dbReference type="GO" id="GO:0005886">
    <property type="term" value="C:plasma membrane"/>
    <property type="evidence" value="ECO:0007669"/>
    <property type="project" value="UniProtKB-SubCell"/>
</dbReference>
<dbReference type="SUPFAM" id="SSF58104">
    <property type="entry name" value="Methyl-accepting chemotaxis protein (MCP) signaling domain"/>
    <property type="match status" value="1"/>
</dbReference>
<gene>
    <name evidence="13" type="ORF">HNO91_09640</name>
</gene>
<protein>
    <submittedName>
        <fullName evidence="13">Chemotaxis protein</fullName>
    </submittedName>
</protein>
<dbReference type="EMBL" id="JABFMR010000006">
    <property type="protein sequence ID" value="NUT86686.1"/>
    <property type="molecule type" value="Genomic_DNA"/>
</dbReference>
<comment type="similarity">
    <text evidence="8">Belongs to the methyl-accepting chemotaxis (MCP) protein family.</text>
</comment>
<feature type="domain" description="HAMP" evidence="12">
    <location>
        <begin position="347"/>
        <end position="398"/>
    </location>
</feature>
<dbReference type="CDD" id="cd11386">
    <property type="entry name" value="MCP_signal"/>
    <property type="match status" value="1"/>
</dbReference>
<accession>A0A7Y5Z4G0</accession>
<evidence type="ECO:0000313" key="14">
    <source>
        <dbReference type="Proteomes" id="UP000536720"/>
    </source>
</evidence>
<dbReference type="PANTHER" id="PTHR32089">
    <property type="entry name" value="METHYL-ACCEPTING CHEMOTAXIS PROTEIN MCPB"/>
    <property type="match status" value="1"/>
</dbReference>
<feature type="transmembrane region" description="Helical" evidence="10">
    <location>
        <begin position="311"/>
        <end position="332"/>
    </location>
</feature>
<organism evidence="13 14">
    <name type="scientific">Pseudomonas corrugata</name>
    <dbReference type="NCBI Taxonomy" id="47879"/>
    <lineage>
        <taxon>Bacteria</taxon>
        <taxon>Pseudomonadati</taxon>
        <taxon>Pseudomonadota</taxon>
        <taxon>Gammaproteobacteria</taxon>
        <taxon>Pseudomonadales</taxon>
        <taxon>Pseudomonadaceae</taxon>
        <taxon>Pseudomonas</taxon>
    </lineage>
</organism>
<evidence type="ECO:0000256" key="2">
    <source>
        <dbReference type="ARBA" id="ARBA00022475"/>
    </source>
</evidence>
<dbReference type="GO" id="GO:0007165">
    <property type="term" value="P:signal transduction"/>
    <property type="evidence" value="ECO:0007669"/>
    <property type="project" value="UniProtKB-KW"/>
</dbReference>
<evidence type="ECO:0000256" key="9">
    <source>
        <dbReference type="PROSITE-ProRule" id="PRU00284"/>
    </source>
</evidence>
<feature type="transmembrane region" description="Helical" evidence="10">
    <location>
        <begin position="20"/>
        <end position="40"/>
    </location>
</feature>
<keyword evidence="2" id="KW-1003">Cell membrane</keyword>
<evidence type="ECO:0000259" key="11">
    <source>
        <dbReference type="PROSITE" id="PS50111"/>
    </source>
</evidence>
<evidence type="ECO:0000256" key="4">
    <source>
        <dbReference type="ARBA" id="ARBA00022692"/>
    </source>
</evidence>
<dbReference type="PROSITE" id="PS50111">
    <property type="entry name" value="CHEMOTAXIS_TRANSDUC_2"/>
    <property type="match status" value="1"/>
</dbReference>
<dbReference type="InterPro" id="IPR003660">
    <property type="entry name" value="HAMP_dom"/>
</dbReference>
<comment type="subcellular location">
    <subcellularLocation>
        <location evidence="1">Cell membrane</location>
        <topology evidence="1">Multi-pass membrane protein</topology>
    </subcellularLocation>
</comment>
<comment type="caution">
    <text evidence="13">The sequence shown here is derived from an EMBL/GenBank/DDBJ whole genome shotgun (WGS) entry which is preliminary data.</text>
</comment>
<dbReference type="GO" id="GO:0004888">
    <property type="term" value="F:transmembrane signaling receptor activity"/>
    <property type="evidence" value="ECO:0007669"/>
    <property type="project" value="InterPro"/>
</dbReference>
<keyword evidence="4 10" id="KW-0812">Transmembrane</keyword>
<keyword evidence="3" id="KW-0488">Methylation</keyword>
<dbReference type="SMART" id="SM00283">
    <property type="entry name" value="MA"/>
    <property type="match status" value="1"/>
</dbReference>
<dbReference type="InterPro" id="IPR029095">
    <property type="entry name" value="NarX-like_N"/>
</dbReference>
<keyword evidence="5 10" id="KW-1133">Transmembrane helix</keyword>
<dbReference type="RefSeq" id="WP_139640860.1">
    <property type="nucleotide sequence ID" value="NZ_JABFMR010000006.1"/>
</dbReference>
<evidence type="ECO:0000259" key="12">
    <source>
        <dbReference type="PROSITE" id="PS50885"/>
    </source>
</evidence>
<dbReference type="AlphaFoldDB" id="A0A7Y5Z4G0"/>
<dbReference type="PROSITE" id="PS50885">
    <property type="entry name" value="HAMP"/>
    <property type="match status" value="1"/>
</dbReference>
<evidence type="ECO:0000256" key="5">
    <source>
        <dbReference type="ARBA" id="ARBA00022989"/>
    </source>
</evidence>
<evidence type="ECO:0000256" key="3">
    <source>
        <dbReference type="ARBA" id="ARBA00022481"/>
    </source>
</evidence>
<evidence type="ECO:0000313" key="13">
    <source>
        <dbReference type="EMBL" id="NUT86686.1"/>
    </source>
</evidence>
<dbReference type="PANTHER" id="PTHR32089:SF119">
    <property type="entry name" value="METHYL-ACCEPTING CHEMOTAXIS PROTEIN CTPL"/>
    <property type="match status" value="1"/>
</dbReference>
<evidence type="ECO:0000256" key="7">
    <source>
        <dbReference type="ARBA" id="ARBA00023224"/>
    </source>
</evidence>
<dbReference type="InterPro" id="IPR004089">
    <property type="entry name" value="MCPsignal_dom"/>
</dbReference>
<dbReference type="GO" id="GO:0006935">
    <property type="term" value="P:chemotaxis"/>
    <property type="evidence" value="ECO:0007669"/>
    <property type="project" value="InterPro"/>
</dbReference>
<evidence type="ECO:0000256" key="6">
    <source>
        <dbReference type="ARBA" id="ARBA00023136"/>
    </source>
</evidence>
<dbReference type="InterPro" id="IPR004090">
    <property type="entry name" value="Chemotax_Me-accpt_rcpt"/>
</dbReference>
<dbReference type="FunFam" id="1.10.287.950:FF:000001">
    <property type="entry name" value="Methyl-accepting chemotaxis sensory transducer"/>
    <property type="match status" value="1"/>
</dbReference>
<dbReference type="Proteomes" id="UP000536720">
    <property type="component" value="Unassembled WGS sequence"/>
</dbReference>
<dbReference type="Pfam" id="PF13675">
    <property type="entry name" value="PilJ"/>
    <property type="match status" value="1"/>
</dbReference>